<evidence type="ECO:0000313" key="1">
    <source>
        <dbReference type="EMBL" id="MDR5866243.1"/>
    </source>
</evidence>
<evidence type="ECO:0008006" key="3">
    <source>
        <dbReference type="Google" id="ProtNLM"/>
    </source>
</evidence>
<evidence type="ECO:0000313" key="2">
    <source>
        <dbReference type="Proteomes" id="UP001264519"/>
    </source>
</evidence>
<sequence length="373" mass="43030">MQLEILTDDEQNARICADYWRQTEEGEFAFKIREIASTHGMKPHVVSKYVEQYAFVWREDICCGRCKQPYRFGTRSQYQERRWLQNRVCKACMDAERQAIADKKRDLILKMRQSAENNMPDLKTLGLTSKIYLLAAIQALGDENFSIIEPLDDYPACTLSPDFVYDHKVLRHLIDDHLLLICLDTRLEAVELQEDDRFSIDLGECAFNIALDADQITALINEFFDEETAQSFRQAPEFITLCKEVQLNECLGFLKVILEDHQLYLSPGEKTRQVLSQCLEKFSVAQVYNFIWRAAKDAAAYYMRSSISKRQAANSVVGNISRNMERALANGWDVKLFNRNYNLPQSSLSRIIFNVVLGTDDGGFEKTLHELIA</sequence>
<proteinExistence type="predicted"/>
<gene>
    <name evidence="1" type="ORF">QC818_05520</name>
</gene>
<protein>
    <recommendedName>
        <fullName evidence="3">TniQ protein</fullName>
    </recommendedName>
</protein>
<name>A0ABU1G146_9GAMM</name>
<keyword evidence="2" id="KW-1185">Reference proteome</keyword>
<dbReference type="Proteomes" id="UP001264519">
    <property type="component" value="Unassembled WGS sequence"/>
</dbReference>
<comment type="caution">
    <text evidence="1">The sequence shown here is derived from an EMBL/GenBank/DDBJ whole genome shotgun (WGS) entry which is preliminary data.</text>
</comment>
<reference evidence="1 2" key="1">
    <citation type="submission" date="2023-04" db="EMBL/GenBank/DDBJ databases">
        <title>A long-awaited taxogenomic arrangement of the family Halomonadaceae.</title>
        <authorList>
            <person name="De La Haba R."/>
            <person name="Chuvochina M."/>
            <person name="Wittouck S."/>
            <person name="Arahal D.R."/>
            <person name="Sanchez-Porro C."/>
            <person name="Hugenholtz P."/>
            <person name="Ventosa A."/>
        </authorList>
    </citation>
    <scope>NUCLEOTIDE SEQUENCE [LARGE SCALE GENOMIC DNA]</scope>
    <source>
        <strain evidence="1 2">DSM 23530</strain>
    </source>
</reference>
<dbReference type="EMBL" id="JARWAK010000003">
    <property type="protein sequence ID" value="MDR5866243.1"/>
    <property type="molecule type" value="Genomic_DNA"/>
</dbReference>
<accession>A0ABU1G146</accession>
<dbReference type="RefSeq" id="WP_309651845.1">
    <property type="nucleotide sequence ID" value="NZ_JARWAK010000003.1"/>
</dbReference>
<organism evidence="1 2">
    <name type="scientific">Halomonas koreensis</name>
    <dbReference type="NCBI Taxonomy" id="245385"/>
    <lineage>
        <taxon>Bacteria</taxon>
        <taxon>Pseudomonadati</taxon>
        <taxon>Pseudomonadota</taxon>
        <taxon>Gammaproteobacteria</taxon>
        <taxon>Oceanospirillales</taxon>
        <taxon>Halomonadaceae</taxon>
        <taxon>Halomonas</taxon>
    </lineage>
</organism>